<keyword evidence="11" id="KW-1000">Mitochondrion outer membrane</keyword>
<evidence type="ECO:0000256" key="12">
    <source>
        <dbReference type="ARBA" id="ARBA00022792"/>
    </source>
</evidence>
<dbReference type="PANTHER" id="PTHR22972:SF7">
    <property type="entry name" value="SERINE_THREONINE-PROTEIN KINASE PINK1, MITOCHONDRIAL"/>
    <property type="match status" value="1"/>
</dbReference>
<dbReference type="GO" id="GO:0046872">
    <property type="term" value="F:metal ion binding"/>
    <property type="evidence" value="ECO:0007669"/>
    <property type="project" value="UniProtKB-KW"/>
</dbReference>
<reference evidence="20" key="1">
    <citation type="submission" date="2015-11" db="EMBL/GenBank/DDBJ databases">
        <title>De novo transcriptome assembly of four potential Pierce s Disease insect vectors from Arizona vineyards.</title>
        <authorList>
            <person name="Tassone E.E."/>
        </authorList>
    </citation>
    <scope>NUCLEOTIDE SEQUENCE</scope>
</reference>
<evidence type="ECO:0000256" key="16">
    <source>
        <dbReference type="ARBA" id="ARBA00023128"/>
    </source>
</evidence>
<dbReference type="InterPro" id="IPR011009">
    <property type="entry name" value="Kinase-like_dom_sf"/>
</dbReference>
<evidence type="ECO:0000256" key="6">
    <source>
        <dbReference type="ARBA" id="ARBA00022527"/>
    </source>
</evidence>
<dbReference type="GO" id="GO:0005743">
    <property type="term" value="C:mitochondrial inner membrane"/>
    <property type="evidence" value="ECO:0007669"/>
    <property type="project" value="UniProtKB-SubCell"/>
</dbReference>
<dbReference type="GO" id="GO:0004674">
    <property type="term" value="F:protein serine/threonine kinase activity"/>
    <property type="evidence" value="ECO:0007669"/>
    <property type="project" value="UniProtKB-KW"/>
</dbReference>
<dbReference type="GO" id="GO:0042981">
    <property type="term" value="P:regulation of apoptotic process"/>
    <property type="evidence" value="ECO:0007669"/>
    <property type="project" value="TreeGrafter"/>
</dbReference>
<evidence type="ECO:0000256" key="15">
    <source>
        <dbReference type="ARBA" id="ARBA00022946"/>
    </source>
</evidence>
<dbReference type="EMBL" id="GECU01024563">
    <property type="protein sequence ID" value="JAS83143.1"/>
    <property type="molecule type" value="Transcribed_RNA"/>
</dbReference>
<keyword evidence="13" id="KW-0067">ATP-binding</keyword>
<dbReference type="SMART" id="SM00220">
    <property type="entry name" value="S_TKc"/>
    <property type="match status" value="1"/>
</dbReference>
<proteinExistence type="predicted"/>
<dbReference type="Pfam" id="PF00069">
    <property type="entry name" value="Pkinase"/>
    <property type="match status" value="1"/>
</dbReference>
<dbReference type="EC" id="2.7.11.1" evidence="5"/>
<keyword evidence="14" id="KW-0460">Magnesium</keyword>
<dbReference type="GO" id="GO:0090141">
    <property type="term" value="P:positive regulation of mitochondrial fission"/>
    <property type="evidence" value="ECO:0007669"/>
    <property type="project" value="TreeGrafter"/>
</dbReference>
<organism evidence="20">
    <name type="scientific">Homalodisca liturata</name>
    <dbReference type="NCBI Taxonomy" id="320908"/>
    <lineage>
        <taxon>Eukaryota</taxon>
        <taxon>Metazoa</taxon>
        <taxon>Ecdysozoa</taxon>
        <taxon>Arthropoda</taxon>
        <taxon>Hexapoda</taxon>
        <taxon>Insecta</taxon>
        <taxon>Pterygota</taxon>
        <taxon>Neoptera</taxon>
        <taxon>Paraneoptera</taxon>
        <taxon>Hemiptera</taxon>
        <taxon>Auchenorrhyncha</taxon>
        <taxon>Membracoidea</taxon>
        <taxon>Cicadellidae</taxon>
        <taxon>Cicadellinae</taxon>
        <taxon>Proconiini</taxon>
        <taxon>Homalodisca</taxon>
    </lineage>
</organism>
<keyword evidence="6" id="KW-0723">Serine/threonine-protein kinase</keyword>
<dbReference type="SUPFAM" id="SSF56112">
    <property type="entry name" value="Protein kinase-like (PK-like)"/>
    <property type="match status" value="1"/>
</dbReference>
<comment type="cofactor">
    <cofactor evidence="1">
        <name>Mg(2+)</name>
        <dbReference type="ChEBI" id="CHEBI:18420"/>
    </cofactor>
</comment>
<accession>A0A1B6I8B7</accession>
<gene>
    <name evidence="20" type="ORF">g.38742</name>
</gene>
<sequence>MSVRLYITRFLQHGKIFFRSIRPHQEVGKINILPQGGKIEAAKNSVSPPNTGVFGLPSHLSSARKLFVDNVLKRVTNSLATELRRKTTKQLLSGNSAPFFALVGVSLASGTGIITKEDELDGVCWEIREAVRKMHQNMFQVETEMFDQETASFEKLEVGPKIAKGSNAVVYAARQKEDPLSETFHTQEPIEGFPYAVKMMFNYDAESNASAILRSMYCETVPARVHYSNSELIEWEQSMEEHAVVLPPHPNIVAMHCVFADWVPSIPGAISDYPDALPSRLNPDGSGRNMSLFLLMKRYDCSLKEYLREQKPDVREAILLLTQLLEAVAHMTKYGVAHRDLKSDNVLLDLSEGSGSCPMLAVSDFGCCLADRTVGLSMPFRTLDTNRGGNAALMAPEVACATPGLFTYIDYSKSDAWAVGTIAYELMSEKGNPFYRSASTGAILRNTSYTDTDLPPLDDAVPPVVSRLVHDLLARNPNQRPSAEVAATVCQLFLWAPTSWLNPLHTRALPSSSEILQWLLCLTTKVLCEGRLQGVTGARRTATEYQLIACFLQRAKLSIIRQALNWIHLR</sequence>
<dbReference type="GO" id="GO:0005524">
    <property type="term" value="F:ATP binding"/>
    <property type="evidence" value="ECO:0007669"/>
    <property type="project" value="UniProtKB-KW"/>
</dbReference>
<evidence type="ECO:0000256" key="17">
    <source>
        <dbReference type="ARBA" id="ARBA00047899"/>
    </source>
</evidence>
<dbReference type="GO" id="GO:0000422">
    <property type="term" value="P:autophagy of mitochondrion"/>
    <property type="evidence" value="ECO:0007669"/>
    <property type="project" value="TreeGrafter"/>
</dbReference>
<keyword evidence="7" id="KW-0808">Transferase</keyword>
<evidence type="ECO:0000259" key="19">
    <source>
        <dbReference type="PROSITE" id="PS50011"/>
    </source>
</evidence>
<evidence type="ECO:0000256" key="10">
    <source>
        <dbReference type="ARBA" id="ARBA00022777"/>
    </source>
</evidence>
<evidence type="ECO:0000256" key="4">
    <source>
        <dbReference type="ARBA" id="ARBA00004572"/>
    </source>
</evidence>
<dbReference type="Gene3D" id="1.10.510.10">
    <property type="entry name" value="Transferase(Phosphotransferase) domain 1"/>
    <property type="match status" value="1"/>
</dbReference>
<evidence type="ECO:0000256" key="5">
    <source>
        <dbReference type="ARBA" id="ARBA00012513"/>
    </source>
</evidence>
<evidence type="ECO:0000256" key="8">
    <source>
        <dbReference type="ARBA" id="ARBA00022723"/>
    </source>
</evidence>
<keyword evidence="10" id="KW-0418">Kinase</keyword>
<evidence type="ECO:0000256" key="11">
    <source>
        <dbReference type="ARBA" id="ARBA00022787"/>
    </source>
</evidence>
<comment type="catalytic activity">
    <reaction evidence="18">
        <text>L-seryl-[protein] + ATP = O-phospho-L-seryl-[protein] + ADP + H(+)</text>
        <dbReference type="Rhea" id="RHEA:17989"/>
        <dbReference type="Rhea" id="RHEA-COMP:9863"/>
        <dbReference type="Rhea" id="RHEA-COMP:11604"/>
        <dbReference type="ChEBI" id="CHEBI:15378"/>
        <dbReference type="ChEBI" id="CHEBI:29999"/>
        <dbReference type="ChEBI" id="CHEBI:30616"/>
        <dbReference type="ChEBI" id="CHEBI:83421"/>
        <dbReference type="ChEBI" id="CHEBI:456216"/>
        <dbReference type="EC" id="2.7.11.1"/>
    </reaction>
</comment>
<keyword evidence="8" id="KW-0479">Metal-binding</keyword>
<evidence type="ECO:0000256" key="3">
    <source>
        <dbReference type="ARBA" id="ARBA00004514"/>
    </source>
</evidence>
<evidence type="ECO:0000256" key="1">
    <source>
        <dbReference type="ARBA" id="ARBA00001946"/>
    </source>
</evidence>
<comment type="subcellular location">
    <subcellularLocation>
        <location evidence="3">Cytoplasm</location>
        <location evidence="3">Cytosol</location>
    </subcellularLocation>
    <subcellularLocation>
        <location evidence="2">Mitochondrion inner membrane</location>
        <topology evidence="2">Single-pass membrane protein</topology>
    </subcellularLocation>
    <subcellularLocation>
        <location evidence="4">Mitochondrion outer membrane</location>
        <topology evidence="4">Single-pass membrane protein</topology>
    </subcellularLocation>
</comment>
<dbReference type="PANTHER" id="PTHR22972">
    <property type="entry name" value="SERINE/THREONINE PROTEIN KINASE"/>
    <property type="match status" value="1"/>
</dbReference>
<dbReference type="InterPro" id="IPR008271">
    <property type="entry name" value="Ser/Thr_kinase_AS"/>
</dbReference>
<dbReference type="PROSITE" id="PS00108">
    <property type="entry name" value="PROTEIN_KINASE_ST"/>
    <property type="match status" value="1"/>
</dbReference>
<keyword evidence="12" id="KW-0472">Membrane</keyword>
<keyword evidence="16" id="KW-0496">Mitochondrion</keyword>
<protein>
    <recommendedName>
        <fullName evidence="5">non-specific serine/threonine protein kinase</fullName>
        <ecNumber evidence="5">2.7.11.1</ecNumber>
    </recommendedName>
</protein>
<dbReference type="AlphaFoldDB" id="A0A1B6I8B7"/>
<dbReference type="GO" id="GO:0005741">
    <property type="term" value="C:mitochondrial outer membrane"/>
    <property type="evidence" value="ECO:0007669"/>
    <property type="project" value="UniProtKB-SubCell"/>
</dbReference>
<name>A0A1B6I8B7_9HEMI</name>
<evidence type="ECO:0000256" key="18">
    <source>
        <dbReference type="ARBA" id="ARBA00048679"/>
    </source>
</evidence>
<dbReference type="GO" id="GO:0005829">
    <property type="term" value="C:cytosol"/>
    <property type="evidence" value="ECO:0007669"/>
    <property type="project" value="UniProtKB-SubCell"/>
</dbReference>
<keyword evidence="9" id="KW-0547">Nucleotide-binding</keyword>
<dbReference type="InterPro" id="IPR051511">
    <property type="entry name" value="MitoQC_Scaffold_Kinases"/>
</dbReference>
<evidence type="ECO:0000256" key="14">
    <source>
        <dbReference type="ARBA" id="ARBA00022842"/>
    </source>
</evidence>
<evidence type="ECO:0000313" key="20">
    <source>
        <dbReference type="EMBL" id="JAS83143.1"/>
    </source>
</evidence>
<dbReference type="InterPro" id="IPR000719">
    <property type="entry name" value="Prot_kinase_dom"/>
</dbReference>
<evidence type="ECO:0000256" key="7">
    <source>
        <dbReference type="ARBA" id="ARBA00022679"/>
    </source>
</evidence>
<evidence type="ECO:0000256" key="13">
    <source>
        <dbReference type="ARBA" id="ARBA00022840"/>
    </source>
</evidence>
<evidence type="ECO:0000256" key="9">
    <source>
        <dbReference type="ARBA" id="ARBA00022741"/>
    </source>
</evidence>
<comment type="catalytic activity">
    <reaction evidence="17">
        <text>L-threonyl-[protein] + ATP = O-phospho-L-threonyl-[protein] + ADP + H(+)</text>
        <dbReference type="Rhea" id="RHEA:46608"/>
        <dbReference type="Rhea" id="RHEA-COMP:11060"/>
        <dbReference type="Rhea" id="RHEA-COMP:11605"/>
        <dbReference type="ChEBI" id="CHEBI:15378"/>
        <dbReference type="ChEBI" id="CHEBI:30013"/>
        <dbReference type="ChEBI" id="CHEBI:30616"/>
        <dbReference type="ChEBI" id="CHEBI:61977"/>
        <dbReference type="ChEBI" id="CHEBI:456216"/>
        <dbReference type="EC" id="2.7.11.1"/>
    </reaction>
</comment>
<feature type="domain" description="Protein kinase" evidence="19">
    <location>
        <begin position="156"/>
        <end position="494"/>
    </location>
</feature>
<keyword evidence="15" id="KW-0809">Transit peptide</keyword>
<keyword evidence="12" id="KW-0999">Mitochondrion inner membrane</keyword>
<evidence type="ECO:0000256" key="2">
    <source>
        <dbReference type="ARBA" id="ARBA00004434"/>
    </source>
</evidence>
<dbReference type="PROSITE" id="PS50011">
    <property type="entry name" value="PROTEIN_KINASE_DOM"/>
    <property type="match status" value="1"/>
</dbReference>